<sequence length="361" mass="39545">MQVESIKVKSLLMQLKPSNLLKFKHPRAAASFVAAVICFTSIHSADAAPTAKQPETSELGLTVSEYAPGGSDPAVFKGATHIAFGPKGQEIVTDLNNNRFMYRDGASDLLKVSPIKVRGHHSVIYNPVDKLYYANDTDNHRLISFADLSKAKITAQTNKIQGVALKRPHDIVIDPATGWIYALNPNSGHVFRFSAIGKNESVLSLGKHLGGYSRSLTFVNGHLYVIGSAAGRIIEVLDWDKAQVKVYNSFKKKRGAPAGSWTKTGLVLNDAEFFNGFWYATSYFSPKYSSGTNPDENKFIRFATLDDLVTGNWQDLSGLVPDGMTPYYLTARADHLYLAVFDDVKLGGGNDVILQLSPLKK</sequence>
<evidence type="ECO:0000313" key="2">
    <source>
        <dbReference type="Proteomes" id="UP000239907"/>
    </source>
</evidence>
<protein>
    <recommendedName>
        <fullName evidence="3">SMP-30/Gluconolactonase/LRE-like region domain-containing protein</fullName>
    </recommendedName>
</protein>
<comment type="caution">
    <text evidence="1">The sequence shown here is derived from an EMBL/GenBank/DDBJ whole genome shotgun (WGS) entry which is preliminary data.</text>
</comment>
<evidence type="ECO:0008006" key="3">
    <source>
        <dbReference type="Google" id="ProtNLM"/>
    </source>
</evidence>
<evidence type="ECO:0000313" key="1">
    <source>
        <dbReference type="EMBL" id="PQJ27230.1"/>
    </source>
</evidence>
<proteinExistence type="predicted"/>
<reference evidence="1 2" key="1">
    <citation type="submission" date="2016-12" db="EMBL/GenBank/DDBJ databases">
        <title>Study of bacterial adaptation to deep sea.</title>
        <authorList>
            <person name="Song J."/>
            <person name="Yoshizawa S."/>
            <person name="Kogure K."/>
        </authorList>
    </citation>
    <scope>NUCLEOTIDE SEQUENCE [LARGE SCALE GENOMIC DNA]</scope>
    <source>
        <strain evidence="1 2">SAORIC-165</strain>
    </source>
</reference>
<dbReference type="EMBL" id="MQWA01000001">
    <property type="protein sequence ID" value="PQJ27230.1"/>
    <property type="molecule type" value="Genomic_DNA"/>
</dbReference>
<dbReference type="SUPFAM" id="SSF63825">
    <property type="entry name" value="YWTD domain"/>
    <property type="match status" value="1"/>
</dbReference>
<gene>
    <name evidence="1" type="ORF">BSZ32_01100</name>
</gene>
<name>A0A2S7TY45_9BACT</name>
<dbReference type="Gene3D" id="2.120.10.30">
    <property type="entry name" value="TolB, C-terminal domain"/>
    <property type="match status" value="1"/>
</dbReference>
<accession>A0A2S7TY45</accession>
<dbReference type="InterPro" id="IPR011042">
    <property type="entry name" value="6-blade_b-propeller_TolB-like"/>
</dbReference>
<keyword evidence="2" id="KW-1185">Reference proteome</keyword>
<dbReference type="AlphaFoldDB" id="A0A2S7TY45"/>
<organism evidence="1 2">
    <name type="scientific">Rubritalea profundi</name>
    <dbReference type="NCBI Taxonomy" id="1658618"/>
    <lineage>
        <taxon>Bacteria</taxon>
        <taxon>Pseudomonadati</taxon>
        <taxon>Verrucomicrobiota</taxon>
        <taxon>Verrucomicrobiia</taxon>
        <taxon>Verrucomicrobiales</taxon>
        <taxon>Rubritaleaceae</taxon>
        <taxon>Rubritalea</taxon>
    </lineage>
</organism>
<dbReference type="Proteomes" id="UP000239907">
    <property type="component" value="Unassembled WGS sequence"/>
</dbReference>